<feature type="domain" description="DUF4097" evidence="1">
    <location>
        <begin position="20"/>
        <end position="229"/>
    </location>
</feature>
<dbReference type="EMBL" id="JAAXLS010000010">
    <property type="protein sequence ID" value="NKQ54732.1"/>
    <property type="molecule type" value="Genomic_DNA"/>
</dbReference>
<name>A0ABX1J4L2_9PSEU</name>
<protein>
    <submittedName>
        <fullName evidence="2">DUF4097 domain-containing protein</fullName>
    </submittedName>
</protein>
<sequence length="280" mass="29144">MPTFHTPAPISATVDIIGGDVRFTASDRADTVVEVRPADPAWDLDVKAAEQVSIDFADGELTVRHPKLRTAFNTRYGSVEVLVQVPTGSDVHGVTAKGKHLVEGVVGSCRLKTATGDVRIEQAADVRLKTTGGKVLVDHVTGRADVSGNGDIRLNRVDGGAVVKNIGGDSWIGEVAGDLRAHASNGHITVDVARAGVDAKAAVGDIRVGELGSGPVELYTAAGELEIGVPQGTAAALEARASVGRVRNRLDAPERPGRTVKVRARSDGGDVIVRPARITP</sequence>
<organism evidence="2 3">
    <name type="scientific">Amycolatopsis acididurans</name>
    <dbReference type="NCBI Taxonomy" id="2724524"/>
    <lineage>
        <taxon>Bacteria</taxon>
        <taxon>Bacillati</taxon>
        <taxon>Actinomycetota</taxon>
        <taxon>Actinomycetes</taxon>
        <taxon>Pseudonocardiales</taxon>
        <taxon>Pseudonocardiaceae</taxon>
        <taxon>Amycolatopsis</taxon>
    </lineage>
</organism>
<evidence type="ECO:0000313" key="2">
    <source>
        <dbReference type="EMBL" id="NKQ54732.1"/>
    </source>
</evidence>
<gene>
    <name evidence="2" type="ORF">HFP15_17760</name>
</gene>
<evidence type="ECO:0000313" key="3">
    <source>
        <dbReference type="Proteomes" id="UP000715441"/>
    </source>
</evidence>
<dbReference type="Gene3D" id="2.160.20.120">
    <property type="match status" value="1"/>
</dbReference>
<accession>A0ABX1J4L2</accession>
<dbReference type="Proteomes" id="UP000715441">
    <property type="component" value="Unassembled WGS sequence"/>
</dbReference>
<keyword evidence="3" id="KW-1185">Reference proteome</keyword>
<reference evidence="2 3" key="1">
    <citation type="submission" date="2020-04" db="EMBL/GenBank/DDBJ databases">
        <title>Novel species.</title>
        <authorList>
            <person name="Teo W.F.A."/>
            <person name="Lipun K."/>
            <person name="Srisuk N."/>
            <person name="Duangmal K."/>
        </authorList>
    </citation>
    <scope>NUCLEOTIDE SEQUENCE [LARGE SCALE GENOMIC DNA]</scope>
    <source>
        <strain evidence="2 3">K13G38</strain>
    </source>
</reference>
<comment type="caution">
    <text evidence="2">The sequence shown here is derived from an EMBL/GenBank/DDBJ whole genome shotgun (WGS) entry which is preliminary data.</text>
</comment>
<evidence type="ECO:0000259" key="1">
    <source>
        <dbReference type="Pfam" id="PF13349"/>
    </source>
</evidence>
<dbReference type="Pfam" id="PF13349">
    <property type="entry name" value="DUF4097"/>
    <property type="match status" value="1"/>
</dbReference>
<dbReference type="InterPro" id="IPR025164">
    <property type="entry name" value="Toastrack_DUF4097"/>
</dbReference>
<dbReference type="RefSeq" id="WP_168516924.1">
    <property type="nucleotide sequence ID" value="NZ_JAAXLS010000010.1"/>
</dbReference>
<proteinExistence type="predicted"/>